<dbReference type="GO" id="GO:0046872">
    <property type="term" value="F:metal ion binding"/>
    <property type="evidence" value="ECO:0007669"/>
    <property type="project" value="UniProtKB-KW"/>
</dbReference>
<dbReference type="CDD" id="cd00207">
    <property type="entry name" value="fer2"/>
    <property type="match status" value="1"/>
</dbReference>
<proteinExistence type="inferred from homology"/>
<gene>
    <name evidence="8" type="ORF">SAMN04488068_3057</name>
</gene>
<keyword evidence="5" id="KW-0411">Iron-sulfur</keyword>
<evidence type="ECO:0000259" key="7">
    <source>
        <dbReference type="PROSITE" id="PS51085"/>
    </source>
</evidence>
<keyword evidence="2" id="KW-0001">2Fe-2S</keyword>
<dbReference type="RefSeq" id="WP_072898819.1">
    <property type="nucleotide sequence ID" value="NZ_FQWZ01000007.1"/>
</dbReference>
<dbReference type="AlphaFoldDB" id="A0A1M5RE85"/>
<dbReference type="GO" id="GO:0051537">
    <property type="term" value="F:2 iron, 2 sulfur cluster binding"/>
    <property type="evidence" value="ECO:0007669"/>
    <property type="project" value="UniProtKB-KW"/>
</dbReference>
<evidence type="ECO:0000313" key="9">
    <source>
        <dbReference type="Proteomes" id="UP000199758"/>
    </source>
</evidence>
<dbReference type="InterPro" id="IPR001055">
    <property type="entry name" value="Adrenodoxin-like"/>
</dbReference>
<sequence>MSNGDASSIRFCYIDIEGVSHQVTATAGDTLMSVAKNHLIRGIDGDCGGSCACGTCHVVLTQALQQRLPLHDEAEADLLAFIGYSPAQGHRLGCQITVTPDLEGSVITVGTID</sequence>
<name>A0A1M5RE85_9GAMM</name>
<reference evidence="8 9" key="1">
    <citation type="submission" date="2016-11" db="EMBL/GenBank/DDBJ databases">
        <authorList>
            <person name="Jaros S."/>
            <person name="Januszkiewicz K."/>
            <person name="Wedrychowicz H."/>
        </authorList>
    </citation>
    <scope>NUCLEOTIDE SEQUENCE [LARGE SCALE GENOMIC DNA]</scope>
    <source>
        <strain evidence="8 9">CGMCC 1.7049</strain>
    </source>
</reference>
<organism evidence="8 9">
    <name type="scientific">Hydrocarboniphaga daqingensis</name>
    <dbReference type="NCBI Taxonomy" id="490188"/>
    <lineage>
        <taxon>Bacteria</taxon>
        <taxon>Pseudomonadati</taxon>
        <taxon>Pseudomonadota</taxon>
        <taxon>Gammaproteobacteria</taxon>
        <taxon>Nevskiales</taxon>
        <taxon>Nevskiaceae</taxon>
        <taxon>Hydrocarboniphaga</taxon>
    </lineage>
</organism>
<dbReference type="InterPro" id="IPR001041">
    <property type="entry name" value="2Fe-2S_ferredoxin-type"/>
</dbReference>
<dbReference type="InterPro" id="IPR012675">
    <property type="entry name" value="Beta-grasp_dom_sf"/>
</dbReference>
<protein>
    <submittedName>
        <fullName evidence="8">Ferredoxin, 2Fe-2S</fullName>
    </submittedName>
</protein>
<dbReference type="PANTHER" id="PTHR23426:SF65">
    <property type="entry name" value="FERREDOXIN-2, MITOCHONDRIAL"/>
    <property type="match status" value="1"/>
</dbReference>
<evidence type="ECO:0000256" key="2">
    <source>
        <dbReference type="ARBA" id="ARBA00022714"/>
    </source>
</evidence>
<comment type="similarity">
    <text evidence="1">Belongs to the adrenodoxin/putidaredoxin family.</text>
</comment>
<dbReference type="STRING" id="490188.SAMN04488068_3057"/>
<evidence type="ECO:0000256" key="3">
    <source>
        <dbReference type="ARBA" id="ARBA00022723"/>
    </source>
</evidence>
<comment type="cofactor">
    <cofactor evidence="6">
        <name>[2Fe-2S] cluster</name>
        <dbReference type="ChEBI" id="CHEBI:190135"/>
    </cofactor>
</comment>
<evidence type="ECO:0000256" key="4">
    <source>
        <dbReference type="ARBA" id="ARBA00023004"/>
    </source>
</evidence>
<dbReference type="Proteomes" id="UP000199758">
    <property type="component" value="Unassembled WGS sequence"/>
</dbReference>
<keyword evidence="9" id="KW-1185">Reference proteome</keyword>
<dbReference type="EMBL" id="FQWZ01000007">
    <property type="protein sequence ID" value="SHH24561.1"/>
    <property type="molecule type" value="Genomic_DNA"/>
</dbReference>
<evidence type="ECO:0000256" key="5">
    <source>
        <dbReference type="ARBA" id="ARBA00023014"/>
    </source>
</evidence>
<dbReference type="GO" id="GO:0009055">
    <property type="term" value="F:electron transfer activity"/>
    <property type="evidence" value="ECO:0007669"/>
    <property type="project" value="TreeGrafter"/>
</dbReference>
<dbReference type="PROSITE" id="PS51085">
    <property type="entry name" value="2FE2S_FER_2"/>
    <property type="match status" value="1"/>
</dbReference>
<evidence type="ECO:0000256" key="1">
    <source>
        <dbReference type="ARBA" id="ARBA00010914"/>
    </source>
</evidence>
<dbReference type="SUPFAM" id="SSF54292">
    <property type="entry name" value="2Fe-2S ferredoxin-like"/>
    <property type="match status" value="1"/>
</dbReference>
<evidence type="ECO:0000313" key="8">
    <source>
        <dbReference type="EMBL" id="SHH24561.1"/>
    </source>
</evidence>
<keyword evidence="4" id="KW-0408">Iron</keyword>
<dbReference type="Gene3D" id="3.10.20.30">
    <property type="match status" value="1"/>
</dbReference>
<dbReference type="InterPro" id="IPR036010">
    <property type="entry name" value="2Fe-2S_ferredoxin-like_sf"/>
</dbReference>
<dbReference type="GO" id="GO:0140647">
    <property type="term" value="P:P450-containing electron transport chain"/>
    <property type="evidence" value="ECO:0007669"/>
    <property type="project" value="InterPro"/>
</dbReference>
<feature type="domain" description="2Fe-2S ferredoxin-type" evidence="7">
    <location>
        <begin position="7"/>
        <end position="113"/>
    </location>
</feature>
<dbReference type="PRINTS" id="PR00355">
    <property type="entry name" value="ADRENODOXIN"/>
</dbReference>
<dbReference type="OrthoDB" id="9799640at2"/>
<keyword evidence="3" id="KW-0479">Metal-binding</keyword>
<evidence type="ECO:0000256" key="6">
    <source>
        <dbReference type="ARBA" id="ARBA00034078"/>
    </source>
</evidence>
<dbReference type="PANTHER" id="PTHR23426">
    <property type="entry name" value="FERREDOXIN/ADRENODOXIN"/>
    <property type="match status" value="1"/>
</dbReference>
<accession>A0A1M5RE85</accession>
<dbReference type="Pfam" id="PF00111">
    <property type="entry name" value="Fer2"/>
    <property type="match status" value="1"/>
</dbReference>